<feature type="signal peptide" evidence="10">
    <location>
        <begin position="1"/>
        <end position="17"/>
    </location>
</feature>
<dbReference type="InParanoid" id="I7LU15"/>
<dbReference type="SMART" id="SM00679">
    <property type="entry name" value="CTNS"/>
    <property type="match status" value="2"/>
</dbReference>
<dbReference type="PANTHER" id="PTHR12226:SF2">
    <property type="entry name" value="MANNOSE-P-DOLICHOL UTILIZATION DEFECT 1 PROTEIN"/>
    <property type="match status" value="1"/>
</dbReference>
<comment type="similarity">
    <text evidence="7 8">Belongs to the MPDU1 (TC 2.A.43.3) family.</text>
</comment>
<evidence type="ECO:0000313" key="12">
    <source>
        <dbReference type="Proteomes" id="UP000009168"/>
    </source>
</evidence>
<dbReference type="GO" id="GO:0016020">
    <property type="term" value="C:membrane"/>
    <property type="evidence" value="ECO:0007669"/>
    <property type="project" value="UniProtKB-SubCell"/>
</dbReference>
<keyword evidence="10" id="KW-0732">Signal</keyword>
<feature type="chain" id="PRO_5005685166" description="Mannose-P-dolichol utilization defect 1 protein homolog" evidence="10">
    <location>
        <begin position="18"/>
        <end position="267"/>
    </location>
</feature>
<dbReference type="EMBL" id="GG662849">
    <property type="protein sequence ID" value="EAR87711.1"/>
    <property type="molecule type" value="Genomic_DNA"/>
</dbReference>
<name>I7LU15_TETTS</name>
<evidence type="ECO:0000256" key="8">
    <source>
        <dbReference type="PIRNR" id="PIRNR023381"/>
    </source>
</evidence>
<evidence type="ECO:0000256" key="1">
    <source>
        <dbReference type="ARBA" id="ARBA00004141"/>
    </source>
</evidence>
<dbReference type="PIRSF" id="PIRSF023381">
    <property type="entry name" value="MannP-dilichol_defect-1p"/>
    <property type="match status" value="1"/>
</dbReference>
<keyword evidence="2" id="KW-0813">Transport</keyword>
<evidence type="ECO:0000256" key="6">
    <source>
        <dbReference type="ARBA" id="ARBA00023136"/>
    </source>
</evidence>
<dbReference type="RefSeq" id="XP_001007956.1">
    <property type="nucleotide sequence ID" value="XM_001007956.1"/>
</dbReference>
<dbReference type="InterPro" id="IPR016817">
    <property type="entry name" value="MannP-dilichol_defect-1"/>
</dbReference>
<feature type="transmembrane region" description="Helical" evidence="9">
    <location>
        <begin position="148"/>
        <end position="167"/>
    </location>
</feature>
<accession>I7LU15</accession>
<keyword evidence="12" id="KW-1185">Reference proteome</keyword>
<dbReference type="HOGENOM" id="CLU_053568_1_1_1"/>
<feature type="transmembrane region" description="Helical" evidence="9">
    <location>
        <begin position="55"/>
        <end position="74"/>
    </location>
</feature>
<dbReference type="PANTHER" id="PTHR12226">
    <property type="entry name" value="MANNOSE-P-DOLICHOL UTILIZATION DEFECT 1 LEC35 -RELATED"/>
    <property type="match status" value="1"/>
</dbReference>
<feature type="transmembrane region" description="Helical" evidence="9">
    <location>
        <begin position="86"/>
        <end position="110"/>
    </location>
</feature>
<protein>
    <recommendedName>
        <fullName evidence="8">Mannose-P-dolichol utilization defect 1 protein homolog</fullName>
    </recommendedName>
</protein>
<dbReference type="Proteomes" id="UP000009168">
    <property type="component" value="Unassembled WGS sequence"/>
</dbReference>
<keyword evidence="3 8" id="KW-0812">Transmembrane</keyword>
<organism evidence="11 12">
    <name type="scientific">Tetrahymena thermophila (strain SB210)</name>
    <dbReference type="NCBI Taxonomy" id="312017"/>
    <lineage>
        <taxon>Eukaryota</taxon>
        <taxon>Sar</taxon>
        <taxon>Alveolata</taxon>
        <taxon>Ciliophora</taxon>
        <taxon>Intramacronucleata</taxon>
        <taxon>Oligohymenophorea</taxon>
        <taxon>Hymenostomatida</taxon>
        <taxon>Tetrahymenina</taxon>
        <taxon>Tetrahymenidae</taxon>
        <taxon>Tetrahymena</taxon>
    </lineage>
</organism>
<reference evidence="12" key="1">
    <citation type="journal article" date="2006" name="PLoS Biol.">
        <title>Macronuclear genome sequence of the ciliate Tetrahymena thermophila, a model eukaryote.</title>
        <authorList>
            <person name="Eisen J.A."/>
            <person name="Coyne R.S."/>
            <person name="Wu M."/>
            <person name="Wu D."/>
            <person name="Thiagarajan M."/>
            <person name="Wortman J.R."/>
            <person name="Badger J.H."/>
            <person name="Ren Q."/>
            <person name="Amedeo P."/>
            <person name="Jones K.M."/>
            <person name="Tallon L.J."/>
            <person name="Delcher A.L."/>
            <person name="Salzberg S.L."/>
            <person name="Silva J.C."/>
            <person name="Haas B.J."/>
            <person name="Majoros W.H."/>
            <person name="Farzad M."/>
            <person name="Carlton J.M."/>
            <person name="Smith R.K. Jr."/>
            <person name="Garg J."/>
            <person name="Pearlman R.E."/>
            <person name="Karrer K.M."/>
            <person name="Sun L."/>
            <person name="Manning G."/>
            <person name="Elde N.C."/>
            <person name="Turkewitz A.P."/>
            <person name="Asai D.J."/>
            <person name="Wilkes D.E."/>
            <person name="Wang Y."/>
            <person name="Cai H."/>
            <person name="Collins K."/>
            <person name="Stewart B.A."/>
            <person name="Lee S.R."/>
            <person name="Wilamowska K."/>
            <person name="Weinberg Z."/>
            <person name="Ruzzo W.L."/>
            <person name="Wloga D."/>
            <person name="Gaertig J."/>
            <person name="Frankel J."/>
            <person name="Tsao C.-C."/>
            <person name="Gorovsky M.A."/>
            <person name="Keeling P.J."/>
            <person name="Waller R.F."/>
            <person name="Patron N.J."/>
            <person name="Cherry J.M."/>
            <person name="Stover N.A."/>
            <person name="Krieger C.J."/>
            <person name="del Toro C."/>
            <person name="Ryder H.F."/>
            <person name="Williamson S.C."/>
            <person name="Barbeau R.A."/>
            <person name="Hamilton E.P."/>
            <person name="Orias E."/>
        </authorList>
    </citation>
    <scope>NUCLEOTIDE SEQUENCE [LARGE SCALE GENOMIC DNA]</scope>
    <source>
        <strain evidence="12">SB210</strain>
    </source>
</reference>
<dbReference type="STRING" id="312017.I7LU15"/>
<dbReference type="Pfam" id="PF04193">
    <property type="entry name" value="PQ-loop"/>
    <property type="match status" value="2"/>
</dbReference>
<dbReference type="eggNOG" id="KOG3211">
    <property type="taxonomic scope" value="Eukaryota"/>
</dbReference>
<sequence>MNKSILVLAILVCTVMAAGVKAPDTRKYKFVIFTEECFDTFFTKNDFLNVPCIKFTLSKILGTSIVVFSTILKVPQILKIVKNKSVEGLSFPALASETFLYFFTVSYNLYKQNSFSLYGENVFIIIQNIIIMALFYVYGKNFSLVKLLSTYIVFGVVAGPLLLQIAPTKLYDFAMIINMVLFFFGRAPQIYSNFKNKSTGQLAAFTVFLNLSGCIARTFTVLTEAPDFFVLLNNFEAVILNGTIFAQLLIYWKNTPARHQQQVKKDQ</sequence>
<feature type="transmembrane region" description="Helical" evidence="9">
    <location>
        <begin position="228"/>
        <end position="252"/>
    </location>
</feature>
<keyword evidence="5 8" id="KW-1133">Transmembrane helix</keyword>
<feature type="transmembrane region" description="Helical" evidence="9">
    <location>
        <begin position="203"/>
        <end position="222"/>
    </location>
</feature>
<evidence type="ECO:0000256" key="4">
    <source>
        <dbReference type="ARBA" id="ARBA00022737"/>
    </source>
</evidence>
<evidence type="ECO:0000256" key="9">
    <source>
        <dbReference type="SAM" id="Phobius"/>
    </source>
</evidence>
<dbReference type="OrthoDB" id="312029at2759"/>
<evidence type="ECO:0000313" key="11">
    <source>
        <dbReference type="EMBL" id="EAR87711.1"/>
    </source>
</evidence>
<dbReference type="OMA" id="WAERLFT"/>
<dbReference type="InterPro" id="IPR006603">
    <property type="entry name" value="PQ-loop_rpt"/>
</dbReference>
<dbReference type="AlphaFoldDB" id="I7LU15"/>
<keyword evidence="6 8" id="KW-0472">Membrane</keyword>
<feature type="transmembrane region" description="Helical" evidence="9">
    <location>
        <begin position="173"/>
        <end position="191"/>
    </location>
</feature>
<proteinExistence type="inferred from homology"/>
<gene>
    <name evidence="11" type="ORF">TTHERM_00540310</name>
</gene>
<evidence type="ECO:0000256" key="10">
    <source>
        <dbReference type="SAM" id="SignalP"/>
    </source>
</evidence>
<dbReference type="Gene3D" id="1.20.1280.290">
    <property type="match status" value="2"/>
</dbReference>
<dbReference type="KEGG" id="tet:TTHERM_00540310"/>
<evidence type="ECO:0000256" key="7">
    <source>
        <dbReference type="ARBA" id="ARBA00038475"/>
    </source>
</evidence>
<dbReference type="GeneID" id="7832549"/>
<dbReference type="FunCoup" id="I7LU15">
    <property type="interactions" value="322"/>
</dbReference>
<evidence type="ECO:0000256" key="2">
    <source>
        <dbReference type="ARBA" id="ARBA00022448"/>
    </source>
</evidence>
<evidence type="ECO:0000256" key="5">
    <source>
        <dbReference type="ARBA" id="ARBA00022989"/>
    </source>
</evidence>
<feature type="transmembrane region" description="Helical" evidence="9">
    <location>
        <begin position="122"/>
        <end position="139"/>
    </location>
</feature>
<comment type="subcellular location">
    <subcellularLocation>
        <location evidence="1 8">Membrane</location>
        <topology evidence="1 8">Multi-pass membrane protein</topology>
    </subcellularLocation>
</comment>
<evidence type="ECO:0000256" key="3">
    <source>
        <dbReference type="ARBA" id="ARBA00022692"/>
    </source>
</evidence>
<keyword evidence="4" id="KW-0677">Repeat</keyword>